<gene>
    <name evidence="1" type="ORF">F444_02484</name>
</gene>
<dbReference type="Proteomes" id="UP000028582">
    <property type="component" value="Unassembled WGS sequence"/>
</dbReference>
<evidence type="ECO:0000313" key="2">
    <source>
        <dbReference type="Proteomes" id="UP000028582"/>
    </source>
</evidence>
<sequence length="116" mass="12898">MAAVAFCPSLYSIKLDRDGVVYNSEDVAGAGFEIVPKSSEEESDHSRNILSGGETIIKTEKKDVTWLAAIARDRLAALPTKWEKDKQHKRIIIKEQSMRQIVVKAKMLSETGSYGD</sequence>
<name>A0A081AXA4_PHYNI</name>
<comment type="caution">
    <text evidence="1">The sequence shown here is derived from an EMBL/GenBank/DDBJ whole genome shotgun (WGS) entry which is preliminary data.</text>
</comment>
<dbReference type="AlphaFoldDB" id="A0A081AXA4"/>
<proteinExistence type="predicted"/>
<protein>
    <submittedName>
        <fullName evidence="1">Uncharacterized protein</fullName>
    </submittedName>
</protein>
<organism evidence="1 2">
    <name type="scientific">Phytophthora nicotianae P1976</name>
    <dbReference type="NCBI Taxonomy" id="1317066"/>
    <lineage>
        <taxon>Eukaryota</taxon>
        <taxon>Sar</taxon>
        <taxon>Stramenopiles</taxon>
        <taxon>Oomycota</taxon>
        <taxon>Peronosporomycetes</taxon>
        <taxon>Peronosporales</taxon>
        <taxon>Peronosporaceae</taxon>
        <taxon>Phytophthora</taxon>
    </lineage>
</organism>
<reference evidence="1 2" key="1">
    <citation type="submission" date="2013-11" db="EMBL/GenBank/DDBJ databases">
        <title>The Genome Sequence of Phytophthora parasitica P1976.</title>
        <authorList>
            <consortium name="The Broad Institute Genomics Platform"/>
            <person name="Russ C."/>
            <person name="Tyler B."/>
            <person name="Panabieres F."/>
            <person name="Shan W."/>
            <person name="Tripathy S."/>
            <person name="Grunwald N."/>
            <person name="Machado M."/>
            <person name="Johnson C.S."/>
            <person name="Walker B."/>
            <person name="Young S."/>
            <person name="Zeng Q."/>
            <person name="Gargeya S."/>
            <person name="Fitzgerald M."/>
            <person name="Haas B."/>
            <person name="Abouelleil A."/>
            <person name="Allen A.W."/>
            <person name="Alvarado L."/>
            <person name="Arachchi H.M."/>
            <person name="Berlin A.M."/>
            <person name="Chapman S.B."/>
            <person name="Gainer-Dewar J."/>
            <person name="Goldberg J."/>
            <person name="Griggs A."/>
            <person name="Gujja S."/>
            <person name="Hansen M."/>
            <person name="Howarth C."/>
            <person name="Imamovic A."/>
            <person name="Ireland A."/>
            <person name="Larimer J."/>
            <person name="McCowan C."/>
            <person name="Murphy C."/>
            <person name="Pearson M."/>
            <person name="Poon T.W."/>
            <person name="Priest M."/>
            <person name="Roberts A."/>
            <person name="Saif S."/>
            <person name="Shea T."/>
            <person name="Sisk P."/>
            <person name="Sykes S."/>
            <person name="Wortman J."/>
            <person name="Nusbaum C."/>
            <person name="Birren B."/>
        </authorList>
    </citation>
    <scope>NUCLEOTIDE SEQUENCE [LARGE SCALE GENOMIC DNA]</scope>
    <source>
        <strain evidence="1 2">P1976</strain>
    </source>
</reference>
<accession>A0A081AXA4</accession>
<dbReference type="EMBL" id="ANJA01000497">
    <property type="protein sequence ID" value="ETO83515.1"/>
    <property type="molecule type" value="Genomic_DNA"/>
</dbReference>
<evidence type="ECO:0000313" key="1">
    <source>
        <dbReference type="EMBL" id="ETO83515.1"/>
    </source>
</evidence>